<dbReference type="SMART" id="SM01153">
    <property type="entry name" value="DUF1693"/>
    <property type="match status" value="1"/>
</dbReference>
<dbReference type="AlphaFoldDB" id="A0A8E0VHY2"/>
<gene>
    <name evidence="6" type="ORF">FBUS_05203</name>
</gene>
<reference evidence="6" key="1">
    <citation type="submission" date="2019-05" db="EMBL/GenBank/DDBJ databases">
        <title>Annotation for the trematode Fasciolopsis buski.</title>
        <authorList>
            <person name="Choi Y.-J."/>
        </authorList>
    </citation>
    <scope>NUCLEOTIDE SEQUENCE</scope>
    <source>
        <strain evidence="6">HT</strain>
        <tissue evidence="6">Whole worm</tissue>
    </source>
</reference>
<evidence type="ECO:0000256" key="1">
    <source>
        <dbReference type="ARBA" id="ARBA00007631"/>
    </source>
</evidence>
<accession>A0A8E0VHY2</accession>
<evidence type="ECO:0000313" key="6">
    <source>
        <dbReference type="EMBL" id="KAA0186892.1"/>
    </source>
</evidence>
<evidence type="ECO:0000256" key="4">
    <source>
        <dbReference type="ARBA" id="ARBA00047933"/>
    </source>
</evidence>
<feature type="compositionally biased region" description="Polar residues" evidence="5">
    <location>
        <begin position="46"/>
        <end position="55"/>
    </location>
</feature>
<evidence type="ECO:0000256" key="5">
    <source>
        <dbReference type="SAM" id="MobiDB-lite"/>
    </source>
</evidence>
<feature type="region of interest" description="Disordered" evidence="5">
    <location>
        <begin position="30"/>
        <end position="72"/>
    </location>
</feature>
<comment type="similarity">
    <text evidence="1">Belongs to the TENT family.</text>
</comment>
<dbReference type="GO" id="GO:1990817">
    <property type="term" value="F:poly(A) RNA polymerase activity"/>
    <property type="evidence" value="ECO:0007669"/>
    <property type="project" value="UniProtKB-EC"/>
</dbReference>
<evidence type="ECO:0000256" key="3">
    <source>
        <dbReference type="ARBA" id="ARBA00022679"/>
    </source>
</evidence>
<dbReference type="InterPro" id="IPR012937">
    <property type="entry name" value="TET5"/>
</dbReference>
<feature type="region of interest" description="Disordered" evidence="5">
    <location>
        <begin position="470"/>
        <end position="492"/>
    </location>
</feature>
<protein>
    <recommendedName>
        <fullName evidence="2">polynucleotide adenylyltransferase</fullName>
        <ecNumber evidence="2">2.7.7.19</ecNumber>
    </recommendedName>
</protein>
<dbReference type="Proteomes" id="UP000728185">
    <property type="component" value="Unassembled WGS sequence"/>
</dbReference>
<feature type="compositionally biased region" description="Polar residues" evidence="5">
    <location>
        <begin position="63"/>
        <end position="72"/>
    </location>
</feature>
<dbReference type="PANTHER" id="PTHR12974">
    <property type="entry name" value="PRION-LIKE- Q/N-RICH -DOMAIN-BEARING PROTEIN PROTEIN 44"/>
    <property type="match status" value="1"/>
</dbReference>
<feature type="region of interest" description="Disordered" evidence="5">
    <location>
        <begin position="107"/>
        <end position="164"/>
    </location>
</feature>
<dbReference type="GO" id="GO:0048255">
    <property type="term" value="P:mRNA stabilization"/>
    <property type="evidence" value="ECO:0007669"/>
    <property type="project" value="TreeGrafter"/>
</dbReference>
<keyword evidence="3" id="KW-0808">Transferase</keyword>
<dbReference type="EC" id="2.7.7.19" evidence="2"/>
<dbReference type="PANTHER" id="PTHR12974:SF36">
    <property type="entry name" value="POLYNUCLEOTIDE ADENYLYLTRANSFERASE"/>
    <property type="match status" value="1"/>
</dbReference>
<keyword evidence="7" id="KW-1185">Reference proteome</keyword>
<name>A0A8E0VHY2_9TREM</name>
<feature type="compositionally biased region" description="Basic and acidic residues" evidence="5">
    <location>
        <begin position="481"/>
        <end position="492"/>
    </location>
</feature>
<dbReference type="GO" id="GO:0003723">
    <property type="term" value="F:RNA binding"/>
    <property type="evidence" value="ECO:0007669"/>
    <property type="project" value="TreeGrafter"/>
</dbReference>
<proteinExistence type="inferred from homology"/>
<feature type="compositionally biased region" description="Polar residues" evidence="5">
    <location>
        <begin position="470"/>
        <end position="480"/>
    </location>
</feature>
<feature type="region of interest" description="Disordered" evidence="5">
    <location>
        <begin position="191"/>
        <end position="211"/>
    </location>
</feature>
<dbReference type="Pfam" id="PF07984">
    <property type="entry name" value="NTP_transf_7"/>
    <property type="match status" value="2"/>
</dbReference>
<comment type="caution">
    <text evidence="6">The sequence shown here is derived from an EMBL/GenBank/DDBJ whole genome shotgun (WGS) entry which is preliminary data.</text>
</comment>
<sequence>MAKKSSKPFSEPRNVDTKICYSLLTNKESPSVLPSIPHWSRKSGKGKSTLTNSTLCVPPAPTRITSSSNTSRVRLERKPALIMRPESGMNSRSPDSKCMLTLVSQQDARGTGSQVGIQMRKRKSCTNVSRSRRPETIIGNGVTGRPDVRLEENGCPSRQNSTNPCKKRVEFHSQTRLDKLQPRGISVVGRQTKHGLYESDDPNPGKKDSNRYHVFSYEQVKRLDSLLQTQLCISPRPVQWDYGFLSGIPPESLRCRPGSASCQSSQTMQRCQDTDCSHPQTTGKCDSCLANNSESKCATKTNHKGSTIPQANKNGCSDPGLYLPIISMPLKQLIRTIRDRLVEEQISVREIRLNGGAAGYVINLEEQDSYSDLDVIFSVDLSNSVTFAKIKSVVFSSVAQFLAETFARGNLVYSCTQNHCATNTKIGSPAPVSTGSNITTGSPCNTSTVAVINQSTAKANCNTTVTHSNASNDHALTTSSSDRENCLPDEDRKASIESVDRTVGCDSNRSRTRCSHSFTSATDMKYWTLSLSSSSSVASHSFPRATFSRRASETSILFPVPKNKQTDPLTCVTNTLIAVPHFAADTTLSPVVSGNNHHGSPFNHINSPMTRMMSYASCFFSGPFHSFPPCVQNWTRLLRDESIIKQYIQKMVRIHKPSSKTADSWSLFTLGYRTADGGKTVDVKFVDRMQRPFEFTVDSFQIVLDSLMTFYETSRQTMDEHFYPTVVAESVAGSFAEALSHLKGRLIATPRPEEIRGGGLLKYCKLLVDGYRPSSHIDVLSMERYMCSRFFIDFPDIVSQHQRLTYYLTNHFDNVDATKATYLQILHEVVSHSTVCLMTHERQQTLCLIRMLLQDFLSRSELSKTGVHLEEFSSDNWALDSIYYGTTYFPKQLYLLPDPIRTLPCTSDLSSRCLLFADSLGQVVTPESAGAPVIAAGCKSNVNTCVTAGYTDGEDTGGNPEMLGTQDAVDSGLPNVEPMELNCNQNTSIDYALATQLDEAKQATQSDGLESHIAMDTTLTPPPTDEIENIVYNEQEYPGIDYVNDGESCFANMNTGSYDDGSVYYIPQVVTYFPTPVKYPKDLEETADTQTNADNYVCSDGITPKLMPHYHAGIILPRMESTGAAEMNHYVGVPCSDMQYAYSNYPCGFVDSIDCIPYAPGSMYCYSPDPGYLVYTNPVIQNSPTLILAYPM</sequence>
<comment type="catalytic activity">
    <reaction evidence="4">
        <text>RNA(n) + ATP = RNA(n)-3'-adenine ribonucleotide + diphosphate</text>
        <dbReference type="Rhea" id="RHEA:11332"/>
        <dbReference type="Rhea" id="RHEA-COMP:14527"/>
        <dbReference type="Rhea" id="RHEA-COMP:17347"/>
        <dbReference type="ChEBI" id="CHEBI:30616"/>
        <dbReference type="ChEBI" id="CHEBI:33019"/>
        <dbReference type="ChEBI" id="CHEBI:140395"/>
        <dbReference type="ChEBI" id="CHEBI:173115"/>
        <dbReference type="EC" id="2.7.7.19"/>
    </reaction>
    <physiologicalReaction direction="left-to-right" evidence="4">
        <dbReference type="Rhea" id="RHEA:11333"/>
    </physiologicalReaction>
</comment>
<organism evidence="6 7">
    <name type="scientific">Fasciolopsis buskii</name>
    <dbReference type="NCBI Taxonomy" id="27845"/>
    <lineage>
        <taxon>Eukaryota</taxon>
        <taxon>Metazoa</taxon>
        <taxon>Spiralia</taxon>
        <taxon>Lophotrochozoa</taxon>
        <taxon>Platyhelminthes</taxon>
        <taxon>Trematoda</taxon>
        <taxon>Digenea</taxon>
        <taxon>Plagiorchiida</taxon>
        <taxon>Echinostomata</taxon>
        <taxon>Echinostomatoidea</taxon>
        <taxon>Fasciolidae</taxon>
        <taxon>Fasciolopsis</taxon>
    </lineage>
</organism>
<feature type="compositionally biased region" description="Polar residues" evidence="5">
    <location>
        <begin position="107"/>
        <end position="116"/>
    </location>
</feature>
<evidence type="ECO:0000313" key="7">
    <source>
        <dbReference type="Proteomes" id="UP000728185"/>
    </source>
</evidence>
<dbReference type="EMBL" id="LUCM01009509">
    <property type="protein sequence ID" value="KAA0186892.1"/>
    <property type="molecule type" value="Genomic_DNA"/>
</dbReference>
<dbReference type="OrthoDB" id="10065073at2759"/>
<evidence type="ECO:0000256" key="2">
    <source>
        <dbReference type="ARBA" id="ARBA00012388"/>
    </source>
</evidence>